<evidence type="ECO:0000256" key="6">
    <source>
        <dbReference type="PROSITE-ProRule" id="PRU00221"/>
    </source>
</evidence>
<sequence length="529" mass="57605">MDYQPVLVKRHPRPSSSIRNAESRYWRQFKHPIFVKEYAPVTSVHFSPSRPHRYAVTAATRVQIYAPRTQKIAKTISRFKDVARSGCIRGDGKLVIAGDDTGLVQVFDINSRAILRTLDAHKQPVHVAKFSSLAPTQALSCSDDTTIKLWDIPSQSAISTFSSHTDYVRSGQVSTSNPHLVLTGSYDATMRLFDSRTGQCEMVMGGNNACGAVSSTTPVEQVLLFPSGTVALSAAGPILRTWDLVAGGRCTRALSNHQKTITSLAFDASAGRLLTGALDHMVKVYDVSTYKVVHTMRYPAAILCLGVSPDDTHIAAGMSDGTLSIRRRQPRASEAAASDLPFSSAALRSGTFESFLGGALPPIGQGHARDKGKGKAISGGDVDELRVESRRTKRLKEFDRLLKGFKYSAALDSVLLKQVPPSTTFALIQELIHRDGLRSALSGRDDVLLEPILHLLLKHVTDPRFGEMVCDVAGMVVDMYSAVLGQSPLIDSLFLRLRKKVMAEIRFQKELVKAKGALEMVFASSALVA</sequence>
<evidence type="ECO:0000313" key="8">
    <source>
        <dbReference type="EMBL" id="KIM90846.1"/>
    </source>
</evidence>
<dbReference type="GO" id="GO:0006364">
    <property type="term" value="P:rRNA processing"/>
    <property type="evidence" value="ECO:0007669"/>
    <property type="project" value="UniProtKB-KW"/>
</dbReference>
<dbReference type="CDD" id="cd00200">
    <property type="entry name" value="WD40"/>
    <property type="match status" value="1"/>
</dbReference>
<reference evidence="9" key="2">
    <citation type="submission" date="2015-01" db="EMBL/GenBank/DDBJ databases">
        <title>Evolutionary Origins and Diversification of the Mycorrhizal Mutualists.</title>
        <authorList>
            <consortium name="DOE Joint Genome Institute"/>
            <consortium name="Mycorrhizal Genomics Consortium"/>
            <person name="Kohler A."/>
            <person name="Kuo A."/>
            <person name="Nagy L.G."/>
            <person name="Floudas D."/>
            <person name="Copeland A."/>
            <person name="Barry K.W."/>
            <person name="Cichocki N."/>
            <person name="Veneault-Fourrey C."/>
            <person name="LaButti K."/>
            <person name="Lindquist E.A."/>
            <person name="Lipzen A."/>
            <person name="Lundell T."/>
            <person name="Morin E."/>
            <person name="Murat C."/>
            <person name="Riley R."/>
            <person name="Ohm R."/>
            <person name="Sun H."/>
            <person name="Tunlid A."/>
            <person name="Henrissat B."/>
            <person name="Grigoriev I.V."/>
            <person name="Hibbett D.S."/>
            <person name="Martin F."/>
        </authorList>
    </citation>
    <scope>NUCLEOTIDE SEQUENCE [LARGE SCALE GENOMIC DNA]</scope>
    <source>
        <strain evidence="9">F 1598</strain>
    </source>
</reference>
<accession>A0A0C3GJM3</accession>
<dbReference type="InterPro" id="IPR036322">
    <property type="entry name" value="WD40_repeat_dom_sf"/>
</dbReference>
<keyword evidence="5" id="KW-0539">Nucleus</keyword>
<evidence type="ECO:0000313" key="9">
    <source>
        <dbReference type="Proteomes" id="UP000054166"/>
    </source>
</evidence>
<keyword evidence="4" id="KW-0677">Repeat</keyword>
<dbReference type="STRING" id="765440.A0A0C3GJM3"/>
<dbReference type="AlphaFoldDB" id="A0A0C3GJM3"/>
<dbReference type="InterPro" id="IPR015943">
    <property type="entry name" value="WD40/YVTN_repeat-like_dom_sf"/>
</dbReference>
<dbReference type="PROSITE" id="PS50082">
    <property type="entry name" value="WD_REPEATS_2"/>
    <property type="match status" value="3"/>
</dbReference>
<dbReference type="SMART" id="SM00320">
    <property type="entry name" value="WD40"/>
    <property type="match status" value="7"/>
</dbReference>
<dbReference type="EMBL" id="KN832972">
    <property type="protein sequence ID" value="KIM90846.1"/>
    <property type="molecule type" value="Genomic_DNA"/>
</dbReference>
<dbReference type="Pfam" id="PF09384">
    <property type="entry name" value="UTP15_C"/>
    <property type="match status" value="1"/>
</dbReference>
<dbReference type="HOGENOM" id="CLU_021102_4_0_1"/>
<dbReference type="Gene3D" id="2.130.10.10">
    <property type="entry name" value="YVTN repeat-like/Quinoprotein amine dehydrogenase"/>
    <property type="match status" value="2"/>
</dbReference>
<dbReference type="InterPro" id="IPR018983">
    <property type="entry name" value="U3_snoRNA-assocProt_15_C"/>
</dbReference>
<proteinExistence type="predicted"/>
<dbReference type="PROSITE" id="PS50294">
    <property type="entry name" value="WD_REPEATS_REGION"/>
    <property type="match status" value="1"/>
</dbReference>
<dbReference type="GO" id="GO:0045943">
    <property type="term" value="P:positive regulation of transcription by RNA polymerase I"/>
    <property type="evidence" value="ECO:0007669"/>
    <property type="project" value="TreeGrafter"/>
</dbReference>
<evidence type="ECO:0000256" key="2">
    <source>
        <dbReference type="ARBA" id="ARBA00022552"/>
    </source>
</evidence>
<keyword evidence="2" id="KW-0698">rRNA processing</keyword>
<protein>
    <recommendedName>
        <fullName evidence="7">U3 small nucleolar RNA-associated protein 15 C-terminal domain-containing protein</fullName>
    </recommendedName>
</protein>
<dbReference type="SUPFAM" id="SSF50978">
    <property type="entry name" value="WD40 repeat-like"/>
    <property type="match status" value="1"/>
</dbReference>
<evidence type="ECO:0000256" key="5">
    <source>
        <dbReference type="ARBA" id="ARBA00023242"/>
    </source>
</evidence>
<dbReference type="InParanoid" id="A0A0C3GJM3"/>
<dbReference type="Proteomes" id="UP000054166">
    <property type="component" value="Unassembled WGS sequence"/>
</dbReference>
<feature type="repeat" description="WD" evidence="6">
    <location>
        <begin position="254"/>
        <end position="295"/>
    </location>
</feature>
<evidence type="ECO:0000256" key="3">
    <source>
        <dbReference type="ARBA" id="ARBA00022574"/>
    </source>
</evidence>
<keyword evidence="9" id="KW-1185">Reference proteome</keyword>
<keyword evidence="3 6" id="KW-0853">WD repeat</keyword>
<feature type="repeat" description="WD" evidence="6">
    <location>
        <begin position="118"/>
        <end position="160"/>
    </location>
</feature>
<dbReference type="InterPro" id="IPR019775">
    <property type="entry name" value="WD40_repeat_CS"/>
</dbReference>
<dbReference type="InterPro" id="IPR001680">
    <property type="entry name" value="WD40_rpt"/>
</dbReference>
<feature type="domain" description="U3 small nucleolar RNA-associated protein 15 C-terminal" evidence="7">
    <location>
        <begin position="381"/>
        <end position="520"/>
    </location>
</feature>
<dbReference type="Pfam" id="PF00400">
    <property type="entry name" value="WD40"/>
    <property type="match status" value="4"/>
</dbReference>
<comment type="subcellular location">
    <subcellularLocation>
        <location evidence="1">Nucleus</location>
        <location evidence="1">Nucleolus</location>
    </subcellularLocation>
</comment>
<reference evidence="8 9" key="1">
    <citation type="submission" date="2014-04" db="EMBL/GenBank/DDBJ databases">
        <authorList>
            <consortium name="DOE Joint Genome Institute"/>
            <person name="Kuo A."/>
            <person name="Tarkka M."/>
            <person name="Buscot F."/>
            <person name="Kohler A."/>
            <person name="Nagy L.G."/>
            <person name="Floudas D."/>
            <person name="Copeland A."/>
            <person name="Barry K.W."/>
            <person name="Cichocki N."/>
            <person name="Veneault-Fourrey C."/>
            <person name="LaButti K."/>
            <person name="Lindquist E.A."/>
            <person name="Lipzen A."/>
            <person name="Lundell T."/>
            <person name="Morin E."/>
            <person name="Murat C."/>
            <person name="Sun H."/>
            <person name="Tunlid A."/>
            <person name="Henrissat B."/>
            <person name="Grigoriev I.V."/>
            <person name="Hibbett D.S."/>
            <person name="Martin F."/>
            <person name="Nordberg H.P."/>
            <person name="Cantor M.N."/>
            <person name="Hua S.X."/>
        </authorList>
    </citation>
    <scope>NUCLEOTIDE SEQUENCE [LARGE SCALE GENOMIC DNA]</scope>
    <source>
        <strain evidence="8 9">F 1598</strain>
    </source>
</reference>
<dbReference type="PANTHER" id="PTHR19924">
    <property type="entry name" value="UTP15 U3 SMALL NUCLEOLAR RNA-ASSOCIATED PROTEIN 15 FAMILY MEMBER"/>
    <property type="match status" value="1"/>
</dbReference>
<dbReference type="PROSITE" id="PS00678">
    <property type="entry name" value="WD_REPEATS_1"/>
    <property type="match status" value="1"/>
</dbReference>
<dbReference type="PANTHER" id="PTHR19924:SF26">
    <property type="entry name" value="U3 SMALL NUCLEOLAR RNA-ASSOCIATED PROTEIN 15 HOMOLOG"/>
    <property type="match status" value="1"/>
</dbReference>
<feature type="repeat" description="WD" evidence="6">
    <location>
        <begin position="161"/>
        <end position="203"/>
    </location>
</feature>
<dbReference type="OrthoDB" id="431715at2759"/>
<name>A0A0C3GJM3_PILCF</name>
<evidence type="ECO:0000259" key="7">
    <source>
        <dbReference type="Pfam" id="PF09384"/>
    </source>
</evidence>
<dbReference type="FunCoup" id="A0A0C3GJM3">
    <property type="interactions" value="715"/>
</dbReference>
<gene>
    <name evidence="8" type="ORF">PILCRDRAFT_811336</name>
</gene>
<organism evidence="8 9">
    <name type="scientific">Piloderma croceum (strain F 1598)</name>
    <dbReference type="NCBI Taxonomy" id="765440"/>
    <lineage>
        <taxon>Eukaryota</taxon>
        <taxon>Fungi</taxon>
        <taxon>Dikarya</taxon>
        <taxon>Basidiomycota</taxon>
        <taxon>Agaricomycotina</taxon>
        <taxon>Agaricomycetes</taxon>
        <taxon>Agaricomycetidae</taxon>
        <taxon>Atheliales</taxon>
        <taxon>Atheliaceae</taxon>
        <taxon>Piloderma</taxon>
    </lineage>
</organism>
<evidence type="ECO:0000256" key="4">
    <source>
        <dbReference type="ARBA" id="ARBA00022737"/>
    </source>
</evidence>
<evidence type="ECO:0000256" key="1">
    <source>
        <dbReference type="ARBA" id="ARBA00004604"/>
    </source>
</evidence>
<dbReference type="GO" id="GO:0005730">
    <property type="term" value="C:nucleolus"/>
    <property type="evidence" value="ECO:0007669"/>
    <property type="project" value="UniProtKB-SubCell"/>
</dbReference>